<name>A0ABS9CPP0_9FIRM</name>
<gene>
    <name evidence="2" type="ORF">JQM67_10915</name>
</gene>
<keyword evidence="1" id="KW-0812">Transmembrane</keyword>
<reference evidence="2 3" key="1">
    <citation type="submission" date="2020-12" db="EMBL/GenBank/DDBJ databases">
        <title>Whole genome sequences of gut porcine anaerobes.</title>
        <authorList>
            <person name="Kubasova T."/>
            <person name="Jahodarova E."/>
            <person name="Rychlik I."/>
        </authorList>
    </citation>
    <scope>NUCLEOTIDE SEQUENCE [LARGE SCALE GENOMIC DNA]</scope>
    <source>
        <strain evidence="2 3">An867</strain>
    </source>
</reference>
<organism evidence="2 3">
    <name type="scientific">Anaeromassilibacillus senegalensis</name>
    <dbReference type="NCBI Taxonomy" id="1673717"/>
    <lineage>
        <taxon>Bacteria</taxon>
        <taxon>Bacillati</taxon>
        <taxon>Bacillota</taxon>
        <taxon>Clostridia</taxon>
        <taxon>Eubacteriales</taxon>
        <taxon>Acutalibacteraceae</taxon>
        <taxon>Anaeromassilibacillus</taxon>
    </lineage>
</organism>
<protein>
    <recommendedName>
        <fullName evidence="4">Cell division protein FtsL</fullName>
    </recommendedName>
</protein>
<keyword evidence="3" id="KW-1185">Reference proteome</keyword>
<evidence type="ECO:0000256" key="1">
    <source>
        <dbReference type="SAM" id="Phobius"/>
    </source>
</evidence>
<keyword evidence="1" id="KW-1133">Transmembrane helix</keyword>
<proteinExistence type="predicted"/>
<feature type="transmembrane region" description="Helical" evidence="1">
    <location>
        <begin position="58"/>
        <end position="79"/>
    </location>
</feature>
<sequence length="174" mass="19011">MASTSSAYDFSLFEAKAERSSLAAAPAPKAAPKKKKSNVIQLSEQQLRRSHRHGAHSLRTMLNLGFVLVLVGAIGAIVFSQVQLTELTDQINTTTQALSEQKSLSVQLEMLAASQMNTDEVETYARERLGMEKVSEGQVSYISLAQDDAGTVVQADTRPNFFEDIWASILSIFS</sequence>
<dbReference type="RefSeq" id="WP_235324133.1">
    <property type="nucleotide sequence ID" value="NZ_JAFBIT010000003.1"/>
</dbReference>
<accession>A0ABS9CPP0</accession>
<dbReference type="EMBL" id="JAFBIT010000003">
    <property type="protein sequence ID" value="MCF2653111.1"/>
    <property type="molecule type" value="Genomic_DNA"/>
</dbReference>
<keyword evidence="1" id="KW-0472">Membrane</keyword>
<evidence type="ECO:0000313" key="2">
    <source>
        <dbReference type="EMBL" id="MCF2653111.1"/>
    </source>
</evidence>
<evidence type="ECO:0000313" key="3">
    <source>
        <dbReference type="Proteomes" id="UP001299220"/>
    </source>
</evidence>
<comment type="caution">
    <text evidence="2">The sequence shown here is derived from an EMBL/GenBank/DDBJ whole genome shotgun (WGS) entry which is preliminary data.</text>
</comment>
<evidence type="ECO:0008006" key="4">
    <source>
        <dbReference type="Google" id="ProtNLM"/>
    </source>
</evidence>
<dbReference type="Proteomes" id="UP001299220">
    <property type="component" value="Unassembled WGS sequence"/>
</dbReference>